<dbReference type="EC" id="3.4.21.107" evidence="4"/>
<evidence type="ECO:0000259" key="16">
    <source>
        <dbReference type="PROSITE" id="PS50106"/>
    </source>
</evidence>
<evidence type="ECO:0000256" key="2">
    <source>
        <dbReference type="ARBA" id="ARBA00004418"/>
    </source>
</evidence>
<keyword evidence="11" id="KW-0720">Serine protease</keyword>
<dbReference type="FunFam" id="2.40.10.120:FF:000007">
    <property type="entry name" value="Periplasmic serine endoprotease DegP-like"/>
    <property type="match status" value="1"/>
</dbReference>
<evidence type="ECO:0000256" key="12">
    <source>
        <dbReference type="ARBA" id="ARBA00023016"/>
    </source>
</evidence>
<evidence type="ECO:0000256" key="5">
    <source>
        <dbReference type="ARBA" id="ARBA00013958"/>
    </source>
</evidence>
<evidence type="ECO:0000256" key="13">
    <source>
        <dbReference type="ARBA" id="ARBA00032850"/>
    </source>
</evidence>
<keyword evidence="12" id="KW-0346">Stress response</keyword>
<dbReference type="Gene3D" id="2.30.42.10">
    <property type="match status" value="2"/>
</dbReference>
<evidence type="ECO:0000256" key="6">
    <source>
        <dbReference type="ARBA" id="ARBA00022670"/>
    </source>
</evidence>
<name>A0A286GYG0_9PROT</name>
<feature type="domain" description="PDZ" evidence="16">
    <location>
        <begin position="397"/>
        <end position="456"/>
    </location>
</feature>
<feature type="binding site" evidence="15">
    <location>
        <position position="160"/>
    </location>
    <ligand>
        <name>substrate</name>
    </ligand>
</feature>
<dbReference type="Pfam" id="PF13180">
    <property type="entry name" value="PDZ_2"/>
    <property type="match status" value="2"/>
</dbReference>
<dbReference type="GO" id="GO:0006508">
    <property type="term" value="P:proteolysis"/>
    <property type="evidence" value="ECO:0007669"/>
    <property type="project" value="UniProtKB-KW"/>
</dbReference>
<evidence type="ECO:0000256" key="8">
    <source>
        <dbReference type="ARBA" id="ARBA00022737"/>
    </source>
</evidence>
<keyword evidence="10" id="KW-0378">Hydrolase</keyword>
<dbReference type="RefSeq" id="WP_245913582.1">
    <property type="nucleotide sequence ID" value="NZ_OCNJ01000011.1"/>
</dbReference>
<gene>
    <name evidence="17" type="ORF">SAMN05421508_11196</name>
</gene>
<keyword evidence="8" id="KW-0677">Repeat</keyword>
<dbReference type="InterPro" id="IPR051201">
    <property type="entry name" value="Chloro_Bact_Ser_Proteases"/>
</dbReference>
<dbReference type="InterPro" id="IPR036034">
    <property type="entry name" value="PDZ_sf"/>
</dbReference>
<evidence type="ECO:0000256" key="7">
    <source>
        <dbReference type="ARBA" id="ARBA00022729"/>
    </source>
</evidence>
<dbReference type="Proteomes" id="UP000219621">
    <property type="component" value="Unassembled WGS sequence"/>
</dbReference>
<evidence type="ECO:0000313" key="17">
    <source>
        <dbReference type="EMBL" id="SOE00129.1"/>
    </source>
</evidence>
<feature type="domain" description="PDZ" evidence="16">
    <location>
        <begin position="273"/>
        <end position="369"/>
    </location>
</feature>
<dbReference type="CDD" id="cd10839">
    <property type="entry name" value="cpPDZ1_DegP-like"/>
    <property type="match status" value="1"/>
</dbReference>
<reference evidence="17 18" key="1">
    <citation type="submission" date="2017-09" db="EMBL/GenBank/DDBJ databases">
        <authorList>
            <person name="Ehlers B."/>
            <person name="Leendertz F.H."/>
        </authorList>
    </citation>
    <scope>NUCLEOTIDE SEQUENCE [LARGE SCALE GENOMIC DNA]</scope>
    <source>
        <strain evidence="17 18">USBA 140</strain>
    </source>
</reference>
<dbReference type="Pfam" id="PF13365">
    <property type="entry name" value="Trypsin_2"/>
    <property type="match status" value="1"/>
</dbReference>
<evidence type="ECO:0000256" key="1">
    <source>
        <dbReference type="ARBA" id="ARBA00001772"/>
    </source>
</evidence>
<dbReference type="InterPro" id="IPR011782">
    <property type="entry name" value="Pept_S1C_Do"/>
</dbReference>
<evidence type="ECO:0000256" key="15">
    <source>
        <dbReference type="PIRSR" id="PIRSR611782-2"/>
    </source>
</evidence>
<keyword evidence="7" id="KW-0732">Signal</keyword>
<dbReference type="EMBL" id="OCNJ01000011">
    <property type="protein sequence ID" value="SOE00129.1"/>
    <property type="molecule type" value="Genomic_DNA"/>
</dbReference>
<comment type="similarity">
    <text evidence="3">Belongs to the peptidase S1C family.</text>
</comment>
<dbReference type="Gene3D" id="2.40.10.120">
    <property type="match status" value="1"/>
</dbReference>
<accession>A0A286GYG0</accession>
<dbReference type="PANTHER" id="PTHR43343">
    <property type="entry name" value="PEPTIDASE S12"/>
    <property type="match status" value="1"/>
</dbReference>
<evidence type="ECO:0000256" key="3">
    <source>
        <dbReference type="ARBA" id="ARBA00010541"/>
    </source>
</evidence>
<evidence type="ECO:0000256" key="14">
    <source>
        <dbReference type="PIRSR" id="PIRSR611782-1"/>
    </source>
</evidence>
<comment type="subcellular location">
    <subcellularLocation>
        <location evidence="2">Periplasm</location>
    </subcellularLocation>
</comment>
<dbReference type="InterPro" id="IPR009003">
    <property type="entry name" value="Peptidase_S1_PA"/>
</dbReference>
<dbReference type="GO" id="GO:0042597">
    <property type="term" value="C:periplasmic space"/>
    <property type="evidence" value="ECO:0007669"/>
    <property type="project" value="UniProtKB-SubCell"/>
</dbReference>
<feature type="active site" description="Charge relay system" evidence="14">
    <location>
        <position position="130"/>
    </location>
</feature>
<dbReference type="SUPFAM" id="SSF50494">
    <property type="entry name" value="Trypsin-like serine proteases"/>
    <property type="match status" value="1"/>
</dbReference>
<feature type="active site" description="Charge relay system" evidence="14">
    <location>
        <position position="234"/>
    </location>
</feature>
<feature type="binding site" evidence="15">
    <location>
        <position position="130"/>
    </location>
    <ligand>
        <name>substrate</name>
    </ligand>
</feature>
<evidence type="ECO:0000256" key="9">
    <source>
        <dbReference type="ARBA" id="ARBA00022764"/>
    </source>
</evidence>
<dbReference type="InterPro" id="IPR001478">
    <property type="entry name" value="PDZ"/>
</dbReference>
<dbReference type="InterPro" id="IPR001940">
    <property type="entry name" value="Peptidase_S1C"/>
</dbReference>
<dbReference type="NCBIfam" id="TIGR02037">
    <property type="entry name" value="degP_htrA_DO"/>
    <property type="match status" value="1"/>
</dbReference>
<keyword evidence="18" id="KW-1185">Reference proteome</keyword>
<keyword evidence="9" id="KW-0574">Periplasm</keyword>
<feature type="binding site" evidence="15">
    <location>
        <begin position="232"/>
        <end position="234"/>
    </location>
    <ligand>
        <name>substrate</name>
    </ligand>
</feature>
<evidence type="ECO:0000256" key="10">
    <source>
        <dbReference type="ARBA" id="ARBA00022801"/>
    </source>
</evidence>
<dbReference type="PRINTS" id="PR00834">
    <property type="entry name" value="PROTEASES2C"/>
</dbReference>
<feature type="binding site" evidence="15">
    <location>
        <position position="62"/>
    </location>
    <ligand>
        <name>substrate</name>
    </ligand>
</feature>
<evidence type="ECO:0000313" key="18">
    <source>
        <dbReference type="Proteomes" id="UP000219621"/>
    </source>
</evidence>
<keyword evidence="6 17" id="KW-0645">Protease</keyword>
<evidence type="ECO:0000256" key="4">
    <source>
        <dbReference type="ARBA" id="ARBA00013035"/>
    </source>
</evidence>
<evidence type="ECO:0000256" key="11">
    <source>
        <dbReference type="ARBA" id="ARBA00022825"/>
    </source>
</evidence>
<comment type="catalytic activity">
    <reaction evidence="1">
        <text>Acts on substrates that are at least partially unfolded. The cleavage site P1 residue is normally between a pair of hydrophobic residues, such as Val-|-Val.</text>
        <dbReference type="EC" id="3.4.21.107"/>
    </reaction>
</comment>
<dbReference type="PANTHER" id="PTHR43343:SF3">
    <property type="entry name" value="PROTEASE DO-LIKE 8, CHLOROPLASTIC"/>
    <property type="match status" value="1"/>
</dbReference>
<dbReference type="SUPFAM" id="SSF50156">
    <property type="entry name" value="PDZ domain-like"/>
    <property type="match status" value="2"/>
</dbReference>
<dbReference type="PROSITE" id="PS50106">
    <property type="entry name" value="PDZ"/>
    <property type="match status" value="2"/>
</dbReference>
<organism evidence="17 18">
    <name type="scientific">Caenispirillum bisanense</name>
    <dbReference type="NCBI Taxonomy" id="414052"/>
    <lineage>
        <taxon>Bacteria</taxon>
        <taxon>Pseudomonadati</taxon>
        <taxon>Pseudomonadota</taxon>
        <taxon>Alphaproteobacteria</taxon>
        <taxon>Rhodospirillales</taxon>
        <taxon>Novispirillaceae</taxon>
        <taxon>Caenispirillum</taxon>
    </lineage>
</organism>
<dbReference type="GO" id="GO:0004252">
    <property type="term" value="F:serine-type endopeptidase activity"/>
    <property type="evidence" value="ECO:0007669"/>
    <property type="project" value="InterPro"/>
</dbReference>
<sequence length="495" mass="49943">MLALRKTAPIGRTTGRSVARFAAAAGVGLIAWTQVAVAAPMPESLSGLVDEVSPAVVTITAEKTVTLAEAGAGEGPGMPFPPGSPLEKFFRQFGGPGMGPGVPEGRGGHAVGLGSGFLIGADGYVVTNNHVIDGAEDVHIALTDGTTLDAEIVGTDPKTDLALLKVTSDKDLPYVEFGDSDTLKVGDWVMAVGNPFGLGGTVTAGIVSARGRAIGNSPLDDFIQTDASINKGNSGGPMFDMSGKVVGVNSAIYSPNGGSVGIGFAVPAAVAKPVIAQLKENGHVTRGWLGVQIQPVTPEIAEAMGIDATKGALVSSVGGDTPAGKAGVETGDVITAVNGEKIAQLRDLPRIIAAHKPGDEVTLGILRGGDTQTVAVDLGTMPDEPQVAAAEPGIAGKGELGLALAPLDEALRNQLGLDGSVKGAVVANVDPTGPAAERGVRQGDVITRVGSTSVESPKDVIAAVGEAKKQDKKSVLLLVQRDSQTIFVPVPLRSA</sequence>
<dbReference type="AlphaFoldDB" id="A0A286GYG0"/>
<proteinExistence type="inferred from homology"/>
<feature type="active site" description="Charge relay system" evidence="14">
    <location>
        <position position="160"/>
    </location>
</feature>
<dbReference type="SMART" id="SM00228">
    <property type="entry name" value="PDZ"/>
    <property type="match status" value="2"/>
</dbReference>
<protein>
    <recommendedName>
        <fullName evidence="5">Probable periplasmic serine endoprotease DegP-like</fullName>
        <ecNumber evidence="4">3.4.21.107</ecNumber>
    </recommendedName>
    <alternativeName>
        <fullName evidence="13">Protease Do</fullName>
    </alternativeName>
</protein>